<dbReference type="InterPro" id="IPR036397">
    <property type="entry name" value="RNaseH_sf"/>
</dbReference>
<dbReference type="AlphaFoldDB" id="A0A450YYK4"/>
<dbReference type="PROSITE" id="PS50994">
    <property type="entry name" value="INTEGRASE"/>
    <property type="match status" value="1"/>
</dbReference>
<dbReference type="InterPro" id="IPR012337">
    <property type="entry name" value="RNaseH-like_sf"/>
</dbReference>
<dbReference type="GO" id="GO:0015074">
    <property type="term" value="P:DNA integration"/>
    <property type="evidence" value="ECO:0007669"/>
    <property type="project" value="InterPro"/>
</dbReference>
<protein>
    <submittedName>
        <fullName evidence="3">Integrase core domain-containing protein</fullName>
    </submittedName>
</protein>
<dbReference type="EMBL" id="CAADFT010000067">
    <property type="protein sequence ID" value="VFK46612.1"/>
    <property type="molecule type" value="Genomic_DNA"/>
</dbReference>
<dbReference type="PANTHER" id="PTHR35004:SF7">
    <property type="entry name" value="INTEGRASE PROTEIN"/>
    <property type="match status" value="1"/>
</dbReference>
<accession>A0A450YYK4</accession>
<gene>
    <name evidence="3" type="ORF">BECKTC1821E_GA0114239_106716</name>
</gene>
<organism evidence="3">
    <name type="scientific">Candidatus Kentrum sp. TC</name>
    <dbReference type="NCBI Taxonomy" id="2126339"/>
    <lineage>
        <taxon>Bacteria</taxon>
        <taxon>Pseudomonadati</taxon>
        <taxon>Pseudomonadota</taxon>
        <taxon>Gammaproteobacteria</taxon>
        <taxon>Candidatus Kentrum</taxon>
    </lineage>
</organism>
<evidence type="ECO:0000313" key="3">
    <source>
        <dbReference type="EMBL" id="VFK46612.1"/>
    </source>
</evidence>
<feature type="domain" description="Integrase catalytic" evidence="2">
    <location>
        <begin position="150"/>
        <end position="345"/>
    </location>
</feature>
<dbReference type="Gene3D" id="3.30.420.10">
    <property type="entry name" value="Ribonuclease H-like superfamily/Ribonuclease H"/>
    <property type="match status" value="1"/>
</dbReference>
<name>A0A450YYK4_9GAMM</name>
<feature type="region of interest" description="Disordered" evidence="1">
    <location>
        <begin position="485"/>
        <end position="519"/>
    </location>
</feature>
<proteinExistence type="predicted"/>
<dbReference type="InterPro" id="IPR001584">
    <property type="entry name" value="Integrase_cat-core"/>
</dbReference>
<sequence length="583" mass="65418">MSPTMTEQIVLTAREARDVPHGEKGKFYERASERLGISTATLRRGIRSAAPSKERRRRSDSGRYALSREEALLISATILHAQTRDGKRIKTLKDAVRMLREKGAILAARIDKDTGEILGDLSDGAIARAMRGYHAHPDQILAPDPVTELRSNHPNHVWQVDASVCRLWYLEDGLQAIKRDAHYKNKPKNLERADRFKVTRYVVTDHYSGWVYARYVRGAESGENLCAVLIDAMQNRGDRDILRGVPEILMMDKGSANTAGMTKNLCQALDIRVFPHEKGNPRANGQVENGNNLVETTFESDLRFYTVRDLSHLNKLARMWRIRFNAERLHSRHGRTRSMAWLDIRQEELTNAPSAAACRNLATSTTVKRIVSSVLRVRLGGREYDVSQVPGVLVKGPLDVAYDAWGDEHIKVVRTGKDGRPVHYMAPLAKRGAGGFFEGAALIGEEYKRKKDTPAQTARAEIEEMITGERTKRGAEKARKEKRLPFGGTIDPFRGMSEKDARPYQVPTGRDHPAIAPTVESPRLTPTRLAMLLRDRLGRDWPEDGYQRIVARYPDGAPEESIPEVMAAVTGKKATPDLRVVKA</sequence>
<evidence type="ECO:0000256" key="1">
    <source>
        <dbReference type="SAM" id="MobiDB-lite"/>
    </source>
</evidence>
<dbReference type="SUPFAM" id="SSF53098">
    <property type="entry name" value="Ribonuclease H-like"/>
    <property type="match status" value="1"/>
</dbReference>
<dbReference type="PANTHER" id="PTHR35004">
    <property type="entry name" value="TRANSPOSASE RV3428C-RELATED"/>
    <property type="match status" value="1"/>
</dbReference>
<dbReference type="GO" id="GO:0003676">
    <property type="term" value="F:nucleic acid binding"/>
    <property type="evidence" value="ECO:0007669"/>
    <property type="project" value="InterPro"/>
</dbReference>
<dbReference type="Pfam" id="PF00665">
    <property type="entry name" value="rve"/>
    <property type="match status" value="1"/>
</dbReference>
<reference evidence="3" key="1">
    <citation type="submission" date="2019-02" db="EMBL/GenBank/DDBJ databases">
        <authorList>
            <person name="Gruber-Vodicka R. H."/>
            <person name="Seah K. B. B."/>
        </authorList>
    </citation>
    <scope>NUCLEOTIDE SEQUENCE</scope>
    <source>
        <strain evidence="3">BECK_BZ125</strain>
    </source>
</reference>
<evidence type="ECO:0000259" key="2">
    <source>
        <dbReference type="PROSITE" id="PS50994"/>
    </source>
</evidence>